<protein>
    <recommendedName>
        <fullName evidence="4">TonB C-terminal domain-containing protein</fullName>
    </recommendedName>
</protein>
<organism evidence="2 3">
    <name type="scientific">Flammeovirga aprica JL-4</name>
    <dbReference type="NCBI Taxonomy" id="694437"/>
    <lineage>
        <taxon>Bacteria</taxon>
        <taxon>Pseudomonadati</taxon>
        <taxon>Bacteroidota</taxon>
        <taxon>Cytophagia</taxon>
        <taxon>Cytophagales</taxon>
        <taxon>Flammeovirgaceae</taxon>
        <taxon>Flammeovirga</taxon>
    </lineage>
</organism>
<accession>A0A7X9S182</accession>
<keyword evidence="3" id="KW-1185">Reference proteome</keyword>
<dbReference type="EMBL" id="JABANE010000156">
    <property type="protein sequence ID" value="NME72384.1"/>
    <property type="molecule type" value="Genomic_DNA"/>
</dbReference>
<gene>
    <name evidence="2" type="ORF">HHU12_30765</name>
</gene>
<dbReference type="AlphaFoldDB" id="A0A7X9S182"/>
<name>A0A7X9S182_9BACT</name>
<proteinExistence type="predicted"/>
<dbReference type="Proteomes" id="UP000576082">
    <property type="component" value="Unassembled WGS sequence"/>
</dbReference>
<reference evidence="2 3" key="1">
    <citation type="submission" date="2020-04" db="EMBL/GenBank/DDBJ databases">
        <title>Flammeovirga sp. SR4, a novel species isolated from seawater.</title>
        <authorList>
            <person name="Wang X."/>
        </authorList>
    </citation>
    <scope>NUCLEOTIDE SEQUENCE [LARGE SCALE GENOMIC DNA]</scope>
    <source>
        <strain evidence="2 3">ATCC 23126</strain>
    </source>
</reference>
<keyword evidence="1" id="KW-0732">Signal</keyword>
<feature type="signal peptide" evidence="1">
    <location>
        <begin position="1"/>
        <end position="21"/>
    </location>
</feature>
<comment type="caution">
    <text evidence="2">The sequence shown here is derived from an EMBL/GenBank/DDBJ whole genome shotgun (WGS) entry which is preliminary data.</text>
</comment>
<evidence type="ECO:0000313" key="3">
    <source>
        <dbReference type="Proteomes" id="UP000576082"/>
    </source>
</evidence>
<feature type="chain" id="PRO_5031570248" description="TonB C-terminal domain-containing protein" evidence="1">
    <location>
        <begin position="22"/>
        <end position="132"/>
    </location>
</feature>
<sequence>MIRFIFVSIFLFISYSNYAQAHISFLDSCSIDSFNGEEVYEIVDEPAEYPGGMGAFYKIIGKHMKFGDKYKNLGGLKVYILFIVDPNGEIVYQCSSHGTTLPLEYLEKWKPGVLKGKKVYVKMLLPIGIKFG</sequence>
<evidence type="ECO:0008006" key="4">
    <source>
        <dbReference type="Google" id="ProtNLM"/>
    </source>
</evidence>
<dbReference type="RefSeq" id="WP_169660577.1">
    <property type="nucleotide sequence ID" value="NZ_JABANE010000156.1"/>
</dbReference>
<evidence type="ECO:0000256" key="1">
    <source>
        <dbReference type="SAM" id="SignalP"/>
    </source>
</evidence>
<evidence type="ECO:0000313" key="2">
    <source>
        <dbReference type="EMBL" id="NME72384.1"/>
    </source>
</evidence>